<dbReference type="CDD" id="cd07043">
    <property type="entry name" value="STAS_anti-anti-sigma_factors"/>
    <property type="match status" value="1"/>
</dbReference>
<evidence type="ECO:0000256" key="2">
    <source>
        <dbReference type="RuleBase" id="RU003749"/>
    </source>
</evidence>
<protein>
    <recommendedName>
        <fullName evidence="2">Anti-sigma factor antagonist</fullName>
    </recommendedName>
</protein>
<evidence type="ECO:0000313" key="4">
    <source>
        <dbReference type="EMBL" id="OBI42234.1"/>
    </source>
</evidence>
<comment type="similarity">
    <text evidence="1 2">Belongs to the anti-sigma-factor antagonist family.</text>
</comment>
<comment type="caution">
    <text evidence="4">The sequence shown here is derived from an EMBL/GenBank/DDBJ whole genome shotgun (WGS) entry which is preliminary data.</text>
</comment>
<proteinExistence type="inferred from homology"/>
<dbReference type="SUPFAM" id="SSF52091">
    <property type="entry name" value="SpoIIaa-like"/>
    <property type="match status" value="1"/>
</dbReference>
<dbReference type="Pfam" id="PF01740">
    <property type="entry name" value="STAS"/>
    <property type="match status" value="1"/>
</dbReference>
<dbReference type="InterPro" id="IPR002645">
    <property type="entry name" value="STAS_dom"/>
</dbReference>
<dbReference type="EMBL" id="LZKJ01000166">
    <property type="protein sequence ID" value="OBI42234.1"/>
    <property type="molecule type" value="Genomic_DNA"/>
</dbReference>
<gene>
    <name evidence="4" type="ORF">A5707_06325</name>
</gene>
<dbReference type="Gene3D" id="3.30.750.24">
    <property type="entry name" value="STAS domain"/>
    <property type="match status" value="1"/>
</dbReference>
<evidence type="ECO:0000313" key="5">
    <source>
        <dbReference type="Proteomes" id="UP000093592"/>
    </source>
</evidence>
<evidence type="ECO:0000256" key="1">
    <source>
        <dbReference type="ARBA" id="ARBA00009013"/>
    </source>
</evidence>
<dbReference type="PANTHER" id="PTHR33495:SF2">
    <property type="entry name" value="ANTI-SIGMA FACTOR ANTAGONIST TM_1081-RELATED"/>
    <property type="match status" value="1"/>
</dbReference>
<feature type="domain" description="STAS" evidence="3">
    <location>
        <begin position="26"/>
        <end position="137"/>
    </location>
</feature>
<dbReference type="NCBIfam" id="TIGR00377">
    <property type="entry name" value="ant_ant_sig"/>
    <property type="match status" value="1"/>
</dbReference>
<dbReference type="InterPro" id="IPR003658">
    <property type="entry name" value="Anti-sigma_ant"/>
</dbReference>
<dbReference type="RefSeq" id="WP_065015815.1">
    <property type="nucleotide sequence ID" value="NZ_LZKJ01000166.1"/>
</dbReference>
<evidence type="ECO:0000259" key="3">
    <source>
        <dbReference type="PROSITE" id="PS50801"/>
    </source>
</evidence>
<dbReference type="OrthoDB" id="3700428at2"/>
<dbReference type="Proteomes" id="UP000093592">
    <property type="component" value="Unassembled WGS sequence"/>
</dbReference>
<dbReference type="GO" id="GO:0043856">
    <property type="term" value="F:anti-sigma factor antagonist activity"/>
    <property type="evidence" value="ECO:0007669"/>
    <property type="project" value="InterPro"/>
</dbReference>
<dbReference type="AlphaFoldDB" id="A0A1A2YVE0"/>
<dbReference type="PANTHER" id="PTHR33495">
    <property type="entry name" value="ANTI-SIGMA FACTOR ANTAGONIST TM_1081-RELATED-RELATED"/>
    <property type="match status" value="1"/>
</dbReference>
<reference evidence="5" key="1">
    <citation type="submission" date="2016-06" db="EMBL/GenBank/DDBJ databases">
        <authorList>
            <person name="Sutton G."/>
            <person name="Brinkac L."/>
            <person name="Sanka R."/>
            <person name="Adams M."/>
            <person name="Lau E."/>
            <person name="Sam S."/>
            <person name="Sreng N."/>
            <person name="Him V."/>
            <person name="Kerleguer A."/>
            <person name="Cheng S."/>
        </authorList>
    </citation>
    <scope>NUCLEOTIDE SEQUENCE [LARGE SCALE GENOMIC DNA]</scope>
    <source>
        <strain evidence="5">E861</strain>
    </source>
</reference>
<name>A0A1A2YVE0_9MYCO</name>
<sequence>MSAATIKFCRSQAISGTQPADAPRALRAETRHVGTAVIISVSGEVDASNEGDWRYLLAEMAATAAPPGPVVVDVRELDFMGCCAFAVLAREAERCRRRGVTLRLVSQKPIVARTAAACGLRWLLPIHPTLQRALTRAAKED</sequence>
<accession>A0A1A2YVE0</accession>
<organism evidence="4 5">
    <name type="scientific">Mycobacterium kyorinense</name>
    <dbReference type="NCBI Taxonomy" id="487514"/>
    <lineage>
        <taxon>Bacteria</taxon>
        <taxon>Bacillati</taxon>
        <taxon>Actinomycetota</taxon>
        <taxon>Actinomycetes</taxon>
        <taxon>Mycobacteriales</taxon>
        <taxon>Mycobacteriaceae</taxon>
        <taxon>Mycobacterium</taxon>
    </lineage>
</organism>
<dbReference type="PROSITE" id="PS50801">
    <property type="entry name" value="STAS"/>
    <property type="match status" value="1"/>
</dbReference>
<dbReference type="InterPro" id="IPR036513">
    <property type="entry name" value="STAS_dom_sf"/>
</dbReference>